<keyword evidence="7" id="KW-0479">Metal-binding</keyword>
<comment type="caution">
    <text evidence="8">The sequence shown here is derived from an EMBL/GenBank/DDBJ whole genome shotgun (WGS) entry which is preliminary data.</text>
</comment>
<evidence type="ECO:0000256" key="2">
    <source>
        <dbReference type="ARBA" id="ARBA00022679"/>
    </source>
</evidence>
<dbReference type="SUPFAM" id="SSF52540">
    <property type="entry name" value="P-loop containing nucleoside triphosphate hydrolases"/>
    <property type="match status" value="1"/>
</dbReference>
<proteinExistence type="inferred from homology"/>
<reference evidence="8 9" key="1">
    <citation type="submission" date="2024-11" db="EMBL/GenBank/DDBJ databases">
        <authorList>
            <person name="Heng Y.C."/>
            <person name="Lim A.C.H."/>
            <person name="Lee J.K.Y."/>
            <person name="Kittelmann S."/>
        </authorList>
    </citation>
    <scope>NUCLEOTIDE SEQUENCE [LARGE SCALE GENOMIC DNA]</scope>
    <source>
        <strain evidence="8 9">WILCCON 0114</strain>
    </source>
</reference>
<name>A0ABW8TEK6_9CLOT</name>
<keyword evidence="9" id="KW-1185">Reference proteome</keyword>
<comment type="similarity">
    <text evidence="7">Belongs to the shikimate kinase family.</text>
</comment>
<keyword evidence="2 7" id="KW-0808">Transferase</keyword>
<dbReference type="PANTHER" id="PTHR21087">
    <property type="entry name" value="SHIKIMATE KINASE"/>
    <property type="match status" value="1"/>
</dbReference>
<dbReference type="HAMAP" id="MF_00109">
    <property type="entry name" value="Shikimate_kinase"/>
    <property type="match status" value="1"/>
</dbReference>
<dbReference type="RefSeq" id="WP_406787065.1">
    <property type="nucleotide sequence ID" value="NZ_JBJIAA010000006.1"/>
</dbReference>
<feature type="binding site" evidence="7">
    <location>
        <position position="80"/>
    </location>
    <ligand>
        <name>substrate</name>
    </ligand>
</feature>
<feature type="binding site" evidence="7">
    <location>
        <begin position="13"/>
        <end position="18"/>
    </location>
    <ligand>
        <name>ATP</name>
        <dbReference type="ChEBI" id="CHEBI:30616"/>
    </ligand>
</feature>
<protein>
    <recommendedName>
        <fullName evidence="7">Shikimate kinase</fullName>
        <shortName evidence="7">SK</shortName>
        <ecNumber evidence="7">2.7.1.71</ecNumber>
    </recommendedName>
</protein>
<dbReference type="InterPro" id="IPR027417">
    <property type="entry name" value="P-loop_NTPase"/>
</dbReference>
<dbReference type="PANTHER" id="PTHR21087:SF16">
    <property type="entry name" value="SHIKIMATE KINASE 1, CHLOROPLASTIC"/>
    <property type="match status" value="1"/>
</dbReference>
<dbReference type="EMBL" id="JBJIAA010000006">
    <property type="protein sequence ID" value="MFL0250395.1"/>
    <property type="molecule type" value="Genomic_DNA"/>
</dbReference>
<evidence type="ECO:0000256" key="6">
    <source>
        <dbReference type="ARBA" id="ARBA00023141"/>
    </source>
</evidence>
<keyword evidence="1 7" id="KW-0028">Amino-acid biosynthesis</keyword>
<dbReference type="InterPro" id="IPR031322">
    <property type="entry name" value="Shikimate/glucono_kinase"/>
</dbReference>
<comment type="cofactor">
    <cofactor evidence="7">
        <name>Mg(2+)</name>
        <dbReference type="ChEBI" id="CHEBI:18420"/>
    </cofactor>
    <text evidence="7">Binds 1 Mg(2+) ion per subunit.</text>
</comment>
<evidence type="ECO:0000313" key="9">
    <source>
        <dbReference type="Proteomes" id="UP001623592"/>
    </source>
</evidence>
<dbReference type="GO" id="GO:0016301">
    <property type="term" value="F:kinase activity"/>
    <property type="evidence" value="ECO:0007669"/>
    <property type="project" value="UniProtKB-KW"/>
</dbReference>
<organism evidence="8 9">
    <name type="scientific">Clostridium neuense</name>
    <dbReference type="NCBI Taxonomy" id="1728934"/>
    <lineage>
        <taxon>Bacteria</taxon>
        <taxon>Bacillati</taxon>
        <taxon>Bacillota</taxon>
        <taxon>Clostridia</taxon>
        <taxon>Eubacteriales</taxon>
        <taxon>Clostridiaceae</taxon>
        <taxon>Clostridium</taxon>
    </lineage>
</organism>
<comment type="subunit">
    <text evidence="7">Monomer.</text>
</comment>
<evidence type="ECO:0000256" key="3">
    <source>
        <dbReference type="ARBA" id="ARBA00022741"/>
    </source>
</evidence>
<feature type="binding site" evidence="7">
    <location>
        <position position="58"/>
    </location>
    <ligand>
        <name>substrate</name>
    </ligand>
</feature>
<keyword evidence="6 7" id="KW-0057">Aromatic amino acid biosynthesis</keyword>
<feature type="binding site" evidence="7">
    <location>
        <position position="117"/>
    </location>
    <ligand>
        <name>ATP</name>
        <dbReference type="ChEBI" id="CHEBI:30616"/>
    </ligand>
</feature>
<dbReference type="Pfam" id="PF01202">
    <property type="entry name" value="SKI"/>
    <property type="match status" value="1"/>
</dbReference>
<dbReference type="EC" id="2.7.1.71" evidence="7"/>
<comment type="subcellular location">
    <subcellularLocation>
        <location evidence="7">Cytoplasm</location>
    </subcellularLocation>
</comment>
<feature type="binding site" evidence="7">
    <location>
        <position position="35"/>
    </location>
    <ligand>
        <name>substrate</name>
    </ligand>
</feature>
<comment type="pathway">
    <text evidence="7">Metabolic intermediate biosynthesis; chorismate biosynthesis; chorismate from D-erythrose 4-phosphate and phosphoenolpyruvate: step 5/7.</text>
</comment>
<comment type="function">
    <text evidence="7">Catalyzes the specific phosphorylation of the 3-hydroxyl group of shikimic acid using ATP as a cosubstrate.</text>
</comment>
<keyword evidence="7" id="KW-0963">Cytoplasm</keyword>
<accession>A0ABW8TEK6</accession>
<evidence type="ECO:0000256" key="5">
    <source>
        <dbReference type="ARBA" id="ARBA00022840"/>
    </source>
</evidence>
<sequence>MAKNNVILIGMPGCGKTTIGKILSKKIKISFIDMDEYIEKTEKKSITDIFEAGEEAFRDIESKVAEELAHMDNVVISTGGGVIKRKENITALREKGFIVFINRPLNKIMEDVDTETRPLLKEGKEKLKKLYEERFDYYRCYCDFEIVNDESLEKAAESINMELKKRGII</sequence>
<comment type="caution">
    <text evidence="7">Lacks conserved residue(s) required for the propagation of feature annotation.</text>
</comment>
<feature type="binding site" evidence="7">
    <location>
        <position position="17"/>
    </location>
    <ligand>
        <name>Mg(2+)</name>
        <dbReference type="ChEBI" id="CHEBI:18420"/>
    </ligand>
</feature>
<evidence type="ECO:0000256" key="7">
    <source>
        <dbReference type="HAMAP-Rule" id="MF_00109"/>
    </source>
</evidence>
<dbReference type="CDD" id="cd00464">
    <property type="entry name" value="SK"/>
    <property type="match status" value="1"/>
</dbReference>
<keyword evidence="7" id="KW-0460">Magnesium</keyword>
<keyword evidence="5 7" id="KW-0067">ATP-binding</keyword>
<evidence type="ECO:0000313" key="8">
    <source>
        <dbReference type="EMBL" id="MFL0250395.1"/>
    </source>
</evidence>
<gene>
    <name evidence="7" type="primary">aroK</name>
    <name evidence="8" type="ORF">ACJDT4_08155</name>
</gene>
<dbReference type="PRINTS" id="PR01100">
    <property type="entry name" value="SHIKIMTKNASE"/>
</dbReference>
<dbReference type="InterPro" id="IPR000623">
    <property type="entry name" value="Shikimate_kinase/TSH1"/>
</dbReference>
<feature type="binding site" evidence="7">
    <location>
        <position position="134"/>
    </location>
    <ligand>
        <name>substrate</name>
    </ligand>
</feature>
<keyword evidence="4 7" id="KW-0418">Kinase</keyword>
<keyword evidence="3 7" id="KW-0547">Nucleotide-binding</keyword>
<comment type="catalytic activity">
    <reaction evidence="7">
        <text>shikimate + ATP = 3-phosphoshikimate + ADP + H(+)</text>
        <dbReference type="Rhea" id="RHEA:13121"/>
        <dbReference type="ChEBI" id="CHEBI:15378"/>
        <dbReference type="ChEBI" id="CHEBI:30616"/>
        <dbReference type="ChEBI" id="CHEBI:36208"/>
        <dbReference type="ChEBI" id="CHEBI:145989"/>
        <dbReference type="ChEBI" id="CHEBI:456216"/>
        <dbReference type="EC" id="2.7.1.71"/>
    </reaction>
</comment>
<evidence type="ECO:0000256" key="4">
    <source>
        <dbReference type="ARBA" id="ARBA00022777"/>
    </source>
</evidence>
<evidence type="ECO:0000256" key="1">
    <source>
        <dbReference type="ARBA" id="ARBA00022605"/>
    </source>
</evidence>
<dbReference type="Proteomes" id="UP001623592">
    <property type="component" value="Unassembled WGS sequence"/>
</dbReference>
<dbReference type="Gene3D" id="3.40.50.300">
    <property type="entry name" value="P-loop containing nucleotide triphosphate hydrolases"/>
    <property type="match status" value="1"/>
</dbReference>